<protein>
    <submittedName>
        <fullName evidence="1">Uncharacterized protein</fullName>
    </submittedName>
</protein>
<feature type="non-terminal residue" evidence="1">
    <location>
        <position position="1"/>
    </location>
</feature>
<dbReference type="EMBL" id="BKCJ011126617">
    <property type="protein sequence ID" value="GFC90486.1"/>
    <property type="molecule type" value="Genomic_DNA"/>
</dbReference>
<name>A0A699RWI8_TANCI</name>
<proteinExistence type="predicted"/>
<evidence type="ECO:0000313" key="1">
    <source>
        <dbReference type="EMBL" id="GFC90486.1"/>
    </source>
</evidence>
<sequence>LDKIAQALEITKLKQRVKKMEKRNKLKGIIVNIDADEDVVREDAKDVAADAKDGQDVDVDDNADIQGRKAESQAEIYKIDLEHANKVLSMQKEESEPAELQEVVDLYHLSTFSAHDQ</sequence>
<accession>A0A699RWI8</accession>
<organism evidence="1">
    <name type="scientific">Tanacetum cinerariifolium</name>
    <name type="common">Dalmatian daisy</name>
    <name type="synonym">Chrysanthemum cinerariifolium</name>
    <dbReference type="NCBI Taxonomy" id="118510"/>
    <lineage>
        <taxon>Eukaryota</taxon>
        <taxon>Viridiplantae</taxon>
        <taxon>Streptophyta</taxon>
        <taxon>Embryophyta</taxon>
        <taxon>Tracheophyta</taxon>
        <taxon>Spermatophyta</taxon>
        <taxon>Magnoliopsida</taxon>
        <taxon>eudicotyledons</taxon>
        <taxon>Gunneridae</taxon>
        <taxon>Pentapetalae</taxon>
        <taxon>asterids</taxon>
        <taxon>campanulids</taxon>
        <taxon>Asterales</taxon>
        <taxon>Asteraceae</taxon>
        <taxon>Asteroideae</taxon>
        <taxon>Anthemideae</taxon>
        <taxon>Anthemidinae</taxon>
        <taxon>Tanacetum</taxon>
    </lineage>
</organism>
<gene>
    <name evidence="1" type="ORF">Tci_862456</name>
</gene>
<comment type="caution">
    <text evidence="1">The sequence shown here is derived from an EMBL/GenBank/DDBJ whole genome shotgun (WGS) entry which is preliminary data.</text>
</comment>
<dbReference type="AlphaFoldDB" id="A0A699RWI8"/>
<reference evidence="1" key="1">
    <citation type="journal article" date="2019" name="Sci. Rep.">
        <title>Draft genome of Tanacetum cinerariifolium, the natural source of mosquito coil.</title>
        <authorList>
            <person name="Yamashiro T."/>
            <person name="Shiraishi A."/>
            <person name="Satake H."/>
            <person name="Nakayama K."/>
        </authorList>
    </citation>
    <scope>NUCLEOTIDE SEQUENCE</scope>
</reference>